<dbReference type="NCBIfam" id="TIGR00253">
    <property type="entry name" value="RNA_bind_YhbY"/>
    <property type="match status" value="1"/>
</dbReference>
<dbReference type="InterPro" id="IPR001890">
    <property type="entry name" value="RNA-binding_CRM"/>
</dbReference>
<dbReference type="SMART" id="SM01103">
    <property type="entry name" value="CRS1_YhbY"/>
    <property type="match status" value="1"/>
</dbReference>
<dbReference type="SUPFAM" id="SSF75471">
    <property type="entry name" value="YhbY-like"/>
    <property type="match status" value="1"/>
</dbReference>
<dbReference type="InterPro" id="IPR017924">
    <property type="entry name" value="RNA-binding_YhbY"/>
</dbReference>
<dbReference type="PANTHER" id="PTHR40065:SF3">
    <property type="entry name" value="RNA-BINDING PROTEIN YHBY"/>
    <property type="match status" value="1"/>
</dbReference>
<dbReference type="HOGENOM" id="CLU_095994_1_2_9"/>
<dbReference type="eggNOG" id="COG1534">
    <property type="taxonomic scope" value="Bacteria"/>
</dbReference>
<dbReference type="PROSITE" id="PS51295">
    <property type="entry name" value="CRM"/>
    <property type="match status" value="1"/>
</dbReference>
<dbReference type="InterPro" id="IPR035920">
    <property type="entry name" value="YhbY-like_sf"/>
</dbReference>
<reference evidence="4 5" key="1">
    <citation type="submission" date="2011-08" db="EMBL/GenBank/DDBJ databases">
        <title>The Genome Sequence of Johnsonella ignava ATCC 51276.</title>
        <authorList>
            <consortium name="The Broad Institute Genome Sequencing Platform"/>
            <person name="Earl A."/>
            <person name="Ward D."/>
            <person name="Feldgarden M."/>
            <person name="Gevers D."/>
            <person name="Izard J."/>
            <person name="Blanton J.M."/>
            <person name="Baranova O.V."/>
            <person name="Dewhirst F.E."/>
            <person name="Young S.K."/>
            <person name="Zeng Q."/>
            <person name="Gargeya S."/>
            <person name="Fitzgerald M."/>
            <person name="Haas B."/>
            <person name="Abouelleil A."/>
            <person name="Alvarado L."/>
            <person name="Arachchi H.M."/>
            <person name="Berlin A."/>
            <person name="Brown A."/>
            <person name="Chapman S.B."/>
            <person name="Chen Z."/>
            <person name="Dunbar C."/>
            <person name="Freedman E."/>
            <person name="Gearin G."/>
            <person name="Gellesch M."/>
            <person name="Goldberg J."/>
            <person name="Griggs A."/>
            <person name="Gujja S."/>
            <person name="Heiman D."/>
            <person name="Howarth C."/>
            <person name="Larson L."/>
            <person name="Lui A."/>
            <person name="MacDonald P.J.P."/>
            <person name="Montmayeur A."/>
            <person name="Murphy C."/>
            <person name="Neiman D."/>
            <person name="Pearson M."/>
            <person name="Priest M."/>
            <person name="Roberts A."/>
            <person name="Saif S."/>
            <person name="Shea T."/>
            <person name="Shenoy N."/>
            <person name="Sisk P."/>
            <person name="Stolte C."/>
            <person name="Sykes S."/>
            <person name="Wortman J."/>
            <person name="Nusbaum C."/>
            <person name="Birren B."/>
        </authorList>
    </citation>
    <scope>NUCLEOTIDE SEQUENCE [LARGE SCALE GENOMIC DNA]</scope>
    <source>
        <strain evidence="4 5">ATCC 51276</strain>
    </source>
</reference>
<proteinExistence type="predicted"/>
<organism evidence="4 5">
    <name type="scientific">Johnsonella ignava ATCC 51276</name>
    <dbReference type="NCBI Taxonomy" id="679200"/>
    <lineage>
        <taxon>Bacteria</taxon>
        <taxon>Bacillati</taxon>
        <taxon>Bacillota</taxon>
        <taxon>Clostridia</taxon>
        <taxon>Lachnospirales</taxon>
        <taxon>Lachnospiraceae</taxon>
        <taxon>Johnsonella</taxon>
    </lineage>
</organism>
<evidence type="ECO:0000259" key="3">
    <source>
        <dbReference type="PROSITE" id="PS51295"/>
    </source>
</evidence>
<keyword evidence="5" id="KW-1185">Reference proteome</keyword>
<dbReference type="PATRIC" id="fig|679200.3.peg.204"/>
<evidence type="ECO:0000256" key="1">
    <source>
        <dbReference type="ARBA" id="ARBA00022884"/>
    </source>
</evidence>
<name>G5GF47_9FIRM</name>
<dbReference type="GO" id="GO:0003723">
    <property type="term" value="F:RNA binding"/>
    <property type="evidence" value="ECO:0007669"/>
    <property type="project" value="UniProtKB-UniRule"/>
</dbReference>
<dbReference type="OrthoDB" id="9797519at2"/>
<dbReference type="Proteomes" id="UP000003011">
    <property type="component" value="Unassembled WGS sequence"/>
</dbReference>
<gene>
    <name evidence="4" type="ORF">HMPREF9333_00185</name>
</gene>
<evidence type="ECO:0000313" key="5">
    <source>
        <dbReference type="Proteomes" id="UP000003011"/>
    </source>
</evidence>
<dbReference type="PANTHER" id="PTHR40065">
    <property type="entry name" value="RNA-BINDING PROTEIN YHBY"/>
    <property type="match status" value="1"/>
</dbReference>
<accession>G5GF47</accession>
<evidence type="ECO:0000256" key="2">
    <source>
        <dbReference type="PROSITE-ProRule" id="PRU00626"/>
    </source>
</evidence>
<dbReference type="STRING" id="679200.HMPREF9333_00185"/>
<protein>
    <recommendedName>
        <fullName evidence="3">CRM domain-containing protein</fullName>
    </recommendedName>
</protein>
<dbReference type="EMBL" id="ACZL01000003">
    <property type="protein sequence ID" value="EHI56738.1"/>
    <property type="molecule type" value="Genomic_DNA"/>
</dbReference>
<feature type="domain" description="CRM" evidence="3">
    <location>
        <begin position="1"/>
        <end position="95"/>
    </location>
</feature>
<dbReference type="AlphaFoldDB" id="G5GF47"/>
<dbReference type="InterPro" id="IPR051925">
    <property type="entry name" value="RNA-binding_domain"/>
</dbReference>
<comment type="caution">
    <text evidence="4">The sequence shown here is derived from an EMBL/GenBank/DDBJ whole genome shotgun (WGS) entry which is preliminary data.</text>
</comment>
<dbReference type="Pfam" id="PF01985">
    <property type="entry name" value="CRS1_YhbY"/>
    <property type="match status" value="1"/>
</dbReference>
<evidence type="ECO:0000313" key="4">
    <source>
        <dbReference type="EMBL" id="EHI56738.1"/>
    </source>
</evidence>
<dbReference type="RefSeq" id="WP_005539147.1">
    <property type="nucleotide sequence ID" value="NZ_JH378829.1"/>
</dbReference>
<dbReference type="Gene3D" id="3.30.110.60">
    <property type="entry name" value="YhbY-like"/>
    <property type="match status" value="1"/>
</dbReference>
<sequence>MNSRQRAYLKGLAMVYEAIFNIGKQGITDEVIEAVKEALEAKELIKLSVLKNCTQDLKSIADEIASCTRSDVVQVIGRKIILYKQADEPKNRKIILPD</sequence>
<keyword evidence="1 2" id="KW-0694">RNA-binding</keyword>